<dbReference type="Gene3D" id="1.10.238.10">
    <property type="entry name" value="EF-hand"/>
    <property type="match status" value="1"/>
</dbReference>
<evidence type="ECO:0000259" key="1">
    <source>
        <dbReference type="SMART" id="SM01394"/>
    </source>
</evidence>
<dbReference type="SMART" id="SM01394">
    <property type="entry name" value="S_100"/>
    <property type="match status" value="1"/>
</dbReference>
<reference evidence="2" key="1">
    <citation type="journal article" date="2004" name="Nature">
        <title>Genome duplication in the teleost fish Tetraodon nigroviridis reveals the early vertebrate proto-karyotype.</title>
        <authorList>
            <person name="Jaillon O."/>
            <person name="Aury J.-M."/>
            <person name="Brunet F."/>
            <person name="Petit J.-L."/>
            <person name="Stange-Thomann N."/>
            <person name="Mauceli E."/>
            <person name="Bouneau L."/>
            <person name="Fischer C."/>
            <person name="Ozouf-Costaz C."/>
            <person name="Bernot A."/>
            <person name="Nicaud S."/>
            <person name="Jaffe D."/>
            <person name="Fisher S."/>
            <person name="Lutfalla G."/>
            <person name="Dossat C."/>
            <person name="Segurens B."/>
            <person name="Dasilva C."/>
            <person name="Salanoubat M."/>
            <person name="Levy M."/>
            <person name="Boudet N."/>
            <person name="Castellano S."/>
            <person name="Anthouard V."/>
            <person name="Jubin C."/>
            <person name="Castelli V."/>
            <person name="Katinka M."/>
            <person name="Vacherie B."/>
            <person name="Biemont C."/>
            <person name="Skalli Z."/>
            <person name="Cattolico L."/>
            <person name="Poulain J."/>
            <person name="De Berardinis V."/>
            <person name="Cruaud C."/>
            <person name="Duprat S."/>
            <person name="Brottier P."/>
            <person name="Coutanceau J.-P."/>
            <person name="Gouzy J."/>
            <person name="Parra G."/>
            <person name="Lardier G."/>
            <person name="Chapple C."/>
            <person name="McKernan K.J."/>
            <person name="McEwan P."/>
            <person name="Bosak S."/>
            <person name="Kellis M."/>
            <person name="Volff J.-N."/>
            <person name="Guigo R."/>
            <person name="Zody M.C."/>
            <person name="Mesirov J."/>
            <person name="Lindblad-Toh K."/>
            <person name="Birren B."/>
            <person name="Nusbaum C."/>
            <person name="Kahn D."/>
            <person name="Robinson-Rechavi M."/>
            <person name="Laudet V."/>
            <person name="Schachter V."/>
            <person name="Quetier F."/>
            <person name="Saurin W."/>
            <person name="Scarpelli C."/>
            <person name="Wincker P."/>
            <person name="Lander E.S."/>
            <person name="Weissenbach J."/>
            <person name="Roest Crollius H."/>
        </authorList>
    </citation>
    <scope>NUCLEOTIDE SEQUENCE [LARGE SCALE GENOMIC DNA]</scope>
</reference>
<comment type="caution">
    <text evidence="2">The sequence shown here is derived from an EMBL/GenBank/DDBJ whole genome shotgun (WGS) entry which is preliminary data.</text>
</comment>
<dbReference type="OrthoDB" id="26525at2759"/>
<name>Q4RIC3_TETNG</name>
<dbReference type="EMBL" id="CAAE01015044">
    <property type="protein sequence ID" value="CAG11859.1"/>
    <property type="molecule type" value="Genomic_DNA"/>
</dbReference>
<accession>Q4RIC3</accession>
<reference evidence="2" key="2">
    <citation type="submission" date="2004-02" db="EMBL/GenBank/DDBJ databases">
        <authorList>
            <consortium name="Genoscope"/>
            <consortium name="Whitehead Institute Centre for Genome Research"/>
        </authorList>
    </citation>
    <scope>NUCLEOTIDE SEQUENCE</scope>
</reference>
<dbReference type="Pfam" id="PF01023">
    <property type="entry name" value="S_100"/>
    <property type="match status" value="1"/>
</dbReference>
<gene>
    <name evidence="2" type="ORF">GSTENG00033942001</name>
</gene>
<dbReference type="InterPro" id="IPR013787">
    <property type="entry name" value="S100_Ca-bd_sub"/>
</dbReference>
<feature type="domain" description="S100/CaBP-9k-type calcium binding subdomain" evidence="1">
    <location>
        <begin position="7"/>
        <end position="48"/>
    </location>
</feature>
<dbReference type="KEGG" id="tng:GSTEN00033942G001"/>
<dbReference type="InterPro" id="IPR011992">
    <property type="entry name" value="EF-hand-dom_pair"/>
</dbReference>
<dbReference type="SUPFAM" id="SSF47473">
    <property type="entry name" value="EF-hand"/>
    <property type="match status" value="1"/>
</dbReference>
<protein>
    <submittedName>
        <fullName evidence="2">(spotted green pufferfish) hypothetical protein</fullName>
    </submittedName>
</protein>
<proteinExistence type="predicted"/>
<sequence length="72" mass="8487">MAQEQTILTAMDFLKETFYKYADMDDEKGTMSKKELSDMLKKHMNVVSRNNTQHCSNSDLRMIINCMFFSLH</sequence>
<organism evidence="2">
    <name type="scientific">Tetraodon nigroviridis</name>
    <name type="common">Spotted green pufferfish</name>
    <name type="synonym">Chelonodon nigroviridis</name>
    <dbReference type="NCBI Taxonomy" id="99883"/>
    <lineage>
        <taxon>Eukaryota</taxon>
        <taxon>Metazoa</taxon>
        <taxon>Chordata</taxon>
        <taxon>Craniata</taxon>
        <taxon>Vertebrata</taxon>
        <taxon>Euteleostomi</taxon>
        <taxon>Actinopterygii</taxon>
        <taxon>Neopterygii</taxon>
        <taxon>Teleostei</taxon>
        <taxon>Neoteleostei</taxon>
        <taxon>Acanthomorphata</taxon>
        <taxon>Eupercaria</taxon>
        <taxon>Tetraodontiformes</taxon>
        <taxon>Tetradontoidea</taxon>
        <taxon>Tetraodontidae</taxon>
        <taxon>Tetraodon</taxon>
    </lineage>
</organism>
<dbReference type="AlphaFoldDB" id="Q4RIC3"/>
<evidence type="ECO:0000313" key="2">
    <source>
        <dbReference type="EMBL" id="CAG11859.1"/>
    </source>
</evidence>